<protein>
    <recommendedName>
        <fullName evidence="4">Phage integrase family protein</fullName>
    </recommendedName>
</protein>
<dbReference type="GO" id="GO:0015074">
    <property type="term" value="P:DNA integration"/>
    <property type="evidence" value="ECO:0007669"/>
    <property type="project" value="InterPro"/>
</dbReference>
<evidence type="ECO:0000256" key="1">
    <source>
        <dbReference type="ARBA" id="ARBA00023172"/>
    </source>
</evidence>
<dbReference type="OrthoDB" id="212717at2"/>
<dbReference type="GO" id="GO:0003677">
    <property type="term" value="F:DNA binding"/>
    <property type="evidence" value="ECO:0007669"/>
    <property type="project" value="InterPro"/>
</dbReference>
<name>A0A517SEN6_9PLAN</name>
<dbReference type="InterPro" id="IPR011010">
    <property type="entry name" value="DNA_brk_join_enz"/>
</dbReference>
<dbReference type="Gene3D" id="1.10.443.10">
    <property type="entry name" value="Intergrase catalytic core"/>
    <property type="match status" value="1"/>
</dbReference>
<dbReference type="Proteomes" id="UP000315700">
    <property type="component" value="Chromosome"/>
</dbReference>
<evidence type="ECO:0000313" key="2">
    <source>
        <dbReference type="EMBL" id="QDT54602.1"/>
    </source>
</evidence>
<dbReference type="EMBL" id="CP036271">
    <property type="protein sequence ID" value="QDT54602.1"/>
    <property type="molecule type" value="Genomic_DNA"/>
</dbReference>
<dbReference type="AlphaFoldDB" id="A0A517SEN6"/>
<dbReference type="InterPro" id="IPR013762">
    <property type="entry name" value="Integrase-like_cat_sf"/>
</dbReference>
<organism evidence="2 3">
    <name type="scientific">Caulifigura coniformis</name>
    <dbReference type="NCBI Taxonomy" id="2527983"/>
    <lineage>
        <taxon>Bacteria</taxon>
        <taxon>Pseudomonadati</taxon>
        <taxon>Planctomycetota</taxon>
        <taxon>Planctomycetia</taxon>
        <taxon>Planctomycetales</taxon>
        <taxon>Planctomycetaceae</taxon>
        <taxon>Caulifigura</taxon>
    </lineage>
</organism>
<sequence>MLQATVRLHDADAEWAAWNARQISTYQPRHVPPERREHYAATTSLRQFYLDCSEGRWEPVGRKKGRSKGTVDKERQALNRWEKYTRPEDWPSNKAWPGPNLAMIETISAEWFSDLYDKMLAGGLSNGSVKSTRSHLNVLINHATAVKAILKSPQTRAIENRDLKKRIYTPDEVTKIFTVFEAVNHKLAIAFWVALHVGPRAEDLFTLRKSDVIQDTRGRRLIEFEARKTAKLQAIPISDETWQWIQPLTSGDSPYLFHDLTSPQALNPEKSYRARARNSLVKQLLASVGITDVDRPWQIARRTCNERYESHRPGVGEFITGHGKQGVNARSYREPTEAVHEAVRTLPPYTQLERQLRLF</sequence>
<gene>
    <name evidence="2" type="ORF">Pan44_26360</name>
</gene>
<dbReference type="GO" id="GO:0006310">
    <property type="term" value="P:DNA recombination"/>
    <property type="evidence" value="ECO:0007669"/>
    <property type="project" value="UniProtKB-KW"/>
</dbReference>
<reference evidence="2 3" key="1">
    <citation type="submission" date="2019-02" db="EMBL/GenBank/DDBJ databases">
        <title>Deep-cultivation of Planctomycetes and their phenomic and genomic characterization uncovers novel biology.</title>
        <authorList>
            <person name="Wiegand S."/>
            <person name="Jogler M."/>
            <person name="Boedeker C."/>
            <person name="Pinto D."/>
            <person name="Vollmers J."/>
            <person name="Rivas-Marin E."/>
            <person name="Kohn T."/>
            <person name="Peeters S.H."/>
            <person name="Heuer A."/>
            <person name="Rast P."/>
            <person name="Oberbeckmann S."/>
            <person name="Bunk B."/>
            <person name="Jeske O."/>
            <person name="Meyerdierks A."/>
            <person name="Storesund J.E."/>
            <person name="Kallscheuer N."/>
            <person name="Luecker S."/>
            <person name="Lage O.M."/>
            <person name="Pohl T."/>
            <person name="Merkel B.J."/>
            <person name="Hornburger P."/>
            <person name="Mueller R.-W."/>
            <person name="Bruemmer F."/>
            <person name="Labrenz M."/>
            <person name="Spormann A.M."/>
            <person name="Op den Camp H."/>
            <person name="Overmann J."/>
            <person name="Amann R."/>
            <person name="Jetten M.S.M."/>
            <person name="Mascher T."/>
            <person name="Medema M.H."/>
            <person name="Devos D.P."/>
            <person name="Kaster A.-K."/>
            <person name="Ovreas L."/>
            <person name="Rohde M."/>
            <person name="Galperin M.Y."/>
            <person name="Jogler C."/>
        </authorList>
    </citation>
    <scope>NUCLEOTIDE SEQUENCE [LARGE SCALE GENOMIC DNA]</scope>
    <source>
        <strain evidence="2 3">Pan44</strain>
    </source>
</reference>
<dbReference type="RefSeq" id="WP_145030445.1">
    <property type="nucleotide sequence ID" value="NZ_CP036271.1"/>
</dbReference>
<evidence type="ECO:0008006" key="4">
    <source>
        <dbReference type="Google" id="ProtNLM"/>
    </source>
</evidence>
<accession>A0A517SEN6</accession>
<proteinExistence type="predicted"/>
<dbReference type="SUPFAM" id="SSF56349">
    <property type="entry name" value="DNA breaking-rejoining enzymes"/>
    <property type="match status" value="1"/>
</dbReference>
<evidence type="ECO:0000313" key="3">
    <source>
        <dbReference type="Proteomes" id="UP000315700"/>
    </source>
</evidence>
<dbReference type="InParanoid" id="A0A517SEN6"/>
<keyword evidence="3" id="KW-1185">Reference proteome</keyword>
<dbReference type="KEGG" id="ccos:Pan44_26360"/>
<keyword evidence="1" id="KW-0233">DNA recombination</keyword>